<evidence type="ECO:0000256" key="1">
    <source>
        <dbReference type="SAM" id="Phobius"/>
    </source>
</evidence>
<gene>
    <name evidence="2" type="ORF">E6K73_13855</name>
</gene>
<evidence type="ECO:0000313" key="3">
    <source>
        <dbReference type="Proteomes" id="UP000320184"/>
    </source>
</evidence>
<comment type="caution">
    <text evidence="2">The sequence shown here is derived from an EMBL/GenBank/DDBJ whole genome shotgun (WGS) entry which is preliminary data.</text>
</comment>
<protein>
    <submittedName>
        <fullName evidence="2">Uncharacterized protein</fullName>
    </submittedName>
</protein>
<dbReference type="EMBL" id="VBOT01000190">
    <property type="protein sequence ID" value="TMQ47314.1"/>
    <property type="molecule type" value="Genomic_DNA"/>
</dbReference>
<organism evidence="2 3">
    <name type="scientific">Eiseniibacteriota bacterium</name>
    <dbReference type="NCBI Taxonomy" id="2212470"/>
    <lineage>
        <taxon>Bacteria</taxon>
        <taxon>Candidatus Eiseniibacteriota</taxon>
    </lineage>
</organism>
<keyword evidence="1" id="KW-0472">Membrane</keyword>
<dbReference type="AlphaFoldDB" id="A0A538S7H8"/>
<feature type="transmembrane region" description="Helical" evidence="1">
    <location>
        <begin position="35"/>
        <end position="56"/>
    </location>
</feature>
<name>A0A538S7H8_UNCEI</name>
<dbReference type="Proteomes" id="UP000320184">
    <property type="component" value="Unassembled WGS sequence"/>
</dbReference>
<evidence type="ECO:0000313" key="2">
    <source>
        <dbReference type="EMBL" id="TMQ47314.1"/>
    </source>
</evidence>
<reference evidence="2 3" key="1">
    <citation type="journal article" date="2019" name="Nat. Microbiol.">
        <title>Mediterranean grassland soil C-N compound turnover is dependent on rainfall and depth, and is mediated by genomically divergent microorganisms.</title>
        <authorList>
            <person name="Diamond S."/>
            <person name="Andeer P.F."/>
            <person name="Li Z."/>
            <person name="Crits-Christoph A."/>
            <person name="Burstein D."/>
            <person name="Anantharaman K."/>
            <person name="Lane K.R."/>
            <person name="Thomas B.C."/>
            <person name="Pan C."/>
            <person name="Northen T.R."/>
            <person name="Banfield J.F."/>
        </authorList>
    </citation>
    <scope>NUCLEOTIDE SEQUENCE [LARGE SCALE GENOMIC DNA]</scope>
    <source>
        <strain evidence="2">WS_3</strain>
    </source>
</reference>
<keyword evidence="1" id="KW-1133">Transmembrane helix</keyword>
<proteinExistence type="predicted"/>
<accession>A0A538S7H8</accession>
<keyword evidence="1" id="KW-0812">Transmembrane</keyword>
<sequence length="64" mass="6575">MDFAIVVLIIGWLSGSGLAGYVAERKGRSGPGWFFGALFLFSPLLALIALGALPVVPKAEKGGA</sequence>